<feature type="compositionally biased region" description="Gly residues" evidence="1">
    <location>
        <begin position="392"/>
        <end position="417"/>
    </location>
</feature>
<evidence type="ECO:0000256" key="1">
    <source>
        <dbReference type="SAM" id="MobiDB-lite"/>
    </source>
</evidence>
<evidence type="ECO:0000313" key="3">
    <source>
        <dbReference type="Proteomes" id="UP001605036"/>
    </source>
</evidence>
<reference evidence="2 3" key="1">
    <citation type="submission" date="2024-09" db="EMBL/GenBank/DDBJ databases">
        <title>Chromosome-scale assembly of Riccia fluitans.</title>
        <authorList>
            <person name="Paukszto L."/>
            <person name="Sawicki J."/>
            <person name="Karawczyk K."/>
            <person name="Piernik-Szablinska J."/>
            <person name="Szczecinska M."/>
            <person name="Mazdziarz M."/>
        </authorList>
    </citation>
    <scope>NUCLEOTIDE SEQUENCE [LARGE SCALE GENOMIC DNA]</scope>
    <source>
        <strain evidence="2">Rf_01</strain>
        <tissue evidence="2">Aerial parts of the thallus</tissue>
    </source>
</reference>
<keyword evidence="3" id="KW-1185">Reference proteome</keyword>
<feature type="compositionally biased region" description="Pro residues" evidence="1">
    <location>
        <begin position="223"/>
        <end position="233"/>
    </location>
</feature>
<proteinExistence type="predicted"/>
<dbReference type="EMBL" id="JBHFFA010000004">
    <property type="protein sequence ID" value="KAL2631824.1"/>
    <property type="molecule type" value="Genomic_DNA"/>
</dbReference>
<feature type="compositionally biased region" description="Low complexity" evidence="1">
    <location>
        <begin position="102"/>
        <end position="114"/>
    </location>
</feature>
<feature type="compositionally biased region" description="Basic and acidic residues" evidence="1">
    <location>
        <begin position="272"/>
        <end position="286"/>
    </location>
</feature>
<sequence>MLEDFAYGRFKGNRLQIEAVGAYNRIASTNEAPPYDPKNIDKNNKEWCVLAAKTIHEMECNRLDRVQTGELPPTDEDAREQANLDELPEDVQLQMAKDLSLAGQQAPASGQQPAAEKERPGASEDVEQGELDRRLIERVLQESRESFAAQFGRQAEAPVAIRPRDPAELEREQQERRKREEERDAGKGKGPESPPPEPPIKKKRKPQPPPGGSSRPEGAERSPSPPHVPPRVDPPIGASRQPTVNDPLGTDRITPEVDKARNDRNMTSSDQSQKETIDTEFNKDPDFPSEQDTIPVELLVGPQSAASLAETVLDARLHSDEEAIRNSETLQRFAKLTKFQERPAPTELPLPYGRDLLPSELRDSTDPVFGAISATAEQLLFSQNPSGMDSWGPGGRPGGGGPPGSPSGGGEGGGGSPGSTNRGRDNDNDEVPIMSFMRFYDQIALDHPDVLLYIRWPSRLVEFNRWVLEKWPVMYIYNTWPRNLPLGSPRETLEAI</sequence>
<comment type="caution">
    <text evidence="2">The sequence shown here is derived from an EMBL/GenBank/DDBJ whole genome shotgun (WGS) entry which is preliminary data.</text>
</comment>
<feature type="compositionally biased region" description="Basic and acidic residues" evidence="1">
    <location>
        <begin position="253"/>
        <end position="264"/>
    </location>
</feature>
<feature type="region of interest" description="Disordered" evidence="1">
    <location>
        <begin position="148"/>
        <end position="293"/>
    </location>
</feature>
<feature type="compositionally biased region" description="Basic and acidic residues" evidence="1">
    <location>
        <begin position="162"/>
        <end position="190"/>
    </location>
</feature>
<evidence type="ECO:0000313" key="2">
    <source>
        <dbReference type="EMBL" id="KAL2631824.1"/>
    </source>
</evidence>
<protein>
    <submittedName>
        <fullName evidence="2">Uncharacterized protein</fullName>
    </submittedName>
</protein>
<accession>A0ABD1YQ60</accession>
<dbReference type="AlphaFoldDB" id="A0ABD1YQ60"/>
<organism evidence="2 3">
    <name type="scientific">Riccia fluitans</name>
    <dbReference type="NCBI Taxonomy" id="41844"/>
    <lineage>
        <taxon>Eukaryota</taxon>
        <taxon>Viridiplantae</taxon>
        <taxon>Streptophyta</taxon>
        <taxon>Embryophyta</taxon>
        <taxon>Marchantiophyta</taxon>
        <taxon>Marchantiopsida</taxon>
        <taxon>Marchantiidae</taxon>
        <taxon>Marchantiales</taxon>
        <taxon>Ricciaceae</taxon>
        <taxon>Riccia</taxon>
    </lineage>
</organism>
<feature type="region of interest" description="Disordered" evidence="1">
    <location>
        <begin position="383"/>
        <end position="428"/>
    </location>
</feature>
<dbReference type="Proteomes" id="UP001605036">
    <property type="component" value="Unassembled WGS sequence"/>
</dbReference>
<feature type="region of interest" description="Disordered" evidence="1">
    <location>
        <begin position="99"/>
        <end position="130"/>
    </location>
</feature>
<gene>
    <name evidence="2" type="ORF">R1flu_016510</name>
</gene>
<name>A0ABD1YQ60_9MARC</name>